<gene>
    <name evidence="2" type="ORF">FWK35_00036650</name>
</gene>
<organism evidence="2 3">
    <name type="scientific">Aphis craccivora</name>
    <name type="common">Cowpea aphid</name>
    <dbReference type="NCBI Taxonomy" id="307492"/>
    <lineage>
        <taxon>Eukaryota</taxon>
        <taxon>Metazoa</taxon>
        <taxon>Ecdysozoa</taxon>
        <taxon>Arthropoda</taxon>
        <taxon>Hexapoda</taxon>
        <taxon>Insecta</taxon>
        <taxon>Pterygota</taxon>
        <taxon>Neoptera</taxon>
        <taxon>Paraneoptera</taxon>
        <taxon>Hemiptera</taxon>
        <taxon>Sternorrhyncha</taxon>
        <taxon>Aphidomorpha</taxon>
        <taxon>Aphidoidea</taxon>
        <taxon>Aphididae</taxon>
        <taxon>Aphidini</taxon>
        <taxon>Aphis</taxon>
        <taxon>Aphis</taxon>
    </lineage>
</organism>
<keyword evidence="1" id="KW-1133">Transmembrane helix</keyword>
<keyword evidence="1" id="KW-0472">Membrane</keyword>
<dbReference type="OrthoDB" id="6635085at2759"/>
<name>A0A6G0XYN9_APHCR</name>
<accession>A0A6G0XYN9</accession>
<evidence type="ECO:0000313" key="3">
    <source>
        <dbReference type="Proteomes" id="UP000478052"/>
    </source>
</evidence>
<protein>
    <submittedName>
        <fullName evidence="2">Uncharacterized protein</fullName>
    </submittedName>
</protein>
<dbReference type="Proteomes" id="UP000478052">
    <property type="component" value="Unassembled WGS sequence"/>
</dbReference>
<reference evidence="2 3" key="1">
    <citation type="submission" date="2019-08" db="EMBL/GenBank/DDBJ databases">
        <title>Whole genome of Aphis craccivora.</title>
        <authorList>
            <person name="Voronova N.V."/>
            <person name="Shulinski R.S."/>
            <person name="Bandarenka Y.V."/>
            <person name="Zhorov D.G."/>
            <person name="Warner D."/>
        </authorList>
    </citation>
    <scope>NUCLEOTIDE SEQUENCE [LARGE SCALE GENOMIC DNA]</scope>
    <source>
        <strain evidence="2">180601</strain>
        <tissue evidence="2">Whole Body</tissue>
    </source>
</reference>
<comment type="caution">
    <text evidence="2">The sequence shown here is derived from an EMBL/GenBank/DDBJ whole genome shotgun (WGS) entry which is preliminary data.</text>
</comment>
<feature type="non-terminal residue" evidence="2">
    <location>
        <position position="163"/>
    </location>
</feature>
<keyword evidence="1" id="KW-0812">Transmembrane</keyword>
<dbReference type="EMBL" id="VUJU01007385">
    <property type="protein sequence ID" value="KAF0745947.1"/>
    <property type="molecule type" value="Genomic_DNA"/>
</dbReference>
<proteinExistence type="predicted"/>
<feature type="transmembrane region" description="Helical" evidence="1">
    <location>
        <begin position="32"/>
        <end position="49"/>
    </location>
</feature>
<keyword evidence="3" id="KW-1185">Reference proteome</keyword>
<dbReference type="AlphaFoldDB" id="A0A6G0XYN9"/>
<sequence>MARNQSCIITIEDDYYQQTKGKRQKYYNIKNTLLYVTLMCSLIDLICILKRQRRTMQEQKNIDDLNVILKDLKTVSNKIDKYGKNLNNSNVTTHDVNSMAAIKIVYDFIYTTLEKILFNKGAAPSSSINGNQNHQAIHSNGTQILNTYNNYNITMNNRKKNNS</sequence>
<evidence type="ECO:0000256" key="1">
    <source>
        <dbReference type="SAM" id="Phobius"/>
    </source>
</evidence>
<evidence type="ECO:0000313" key="2">
    <source>
        <dbReference type="EMBL" id="KAF0745947.1"/>
    </source>
</evidence>